<protein>
    <submittedName>
        <fullName evidence="3">Uncharacterized protein</fullName>
    </submittedName>
</protein>
<evidence type="ECO:0000256" key="1">
    <source>
        <dbReference type="SAM" id="MobiDB-lite"/>
    </source>
</evidence>
<sequence>MTHLVRRTTAALTGTTLTGTALTGTALTGTVLLALAAPAAAAGGTALPPAPTARDAAAAATTLDTLSRFFAARDGAAPGAAKAAARPRIEGAPVPVHVLSPEFVAGRPGAPVARVEFHASRAVAQDGRKASVWTVRQGAGWQVVNIATGDDEIRYAEQGTRRLPGGTVFREPQIDAWYVHKGGEVLPLDPDAVRAVGANGTTLAAYRARVTAAYGDKLPGSAYAGAGRAGGYDHGPAGGRAAPPRHGAGPVTAASTGPAAAPSAAPVTAVSATAAAFVAAALTALRLRRRRTA</sequence>
<keyword evidence="2" id="KW-0472">Membrane</keyword>
<accession>A0ABV9XQI9</accession>
<dbReference type="Proteomes" id="UP001595829">
    <property type="component" value="Unassembled WGS sequence"/>
</dbReference>
<keyword evidence="2" id="KW-1133">Transmembrane helix</keyword>
<gene>
    <name evidence="3" type="ORF">ACFPM3_31455</name>
</gene>
<proteinExistence type="predicted"/>
<dbReference type="RefSeq" id="WP_345694085.1">
    <property type="nucleotide sequence ID" value="NZ_BAABIT010000001.1"/>
</dbReference>
<evidence type="ECO:0000313" key="3">
    <source>
        <dbReference type="EMBL" id="MFC5026660.1"/>
    </source>
</evidence>
<evidence type="ECO:0000313" key="4">
    <source>
        <dbReference type="Proteomes" id="UP001595829"/>
    </source>
</evidence>
<feature type="compositionally biased region" description="Low complexity" evidence="1">
    <location>
        <begin position="239"/>
        <end position="260"/>
    </location>
</feature>
<feature type="region of interest" description="Disordered" evidence="1">
    <location>
        <begin position="234"/>
        <end position="260"/>
    </location>
</feature>
<evidence type="ECO:0000256" key="2">
    <source>
        <dbReference type="SAM" id="Phobius"/>
    </source>
</evidence>
<name>A0ABV9XQI9_9ACTN</name>
<keyword evidence="4" id="KW-1185">Reference proteome</keyword>
<feature type="transmembrane region" description="Helical" evidence="2">
    <location>
        <begin position="264"/>
        <end position="285"/>
    </location>
</feature>
<reference evidence="4" key="1">
    <citation type="journal article" date="2019" name="Int. J. Syst. Evol. Microbiol.">
        <title>The Global Catalogue of Microorganisms (GCM) 10K type strain sequencing project: providing services to taxonomists for standard genome sequencing and annotation.</title>
        <authorList>
            <consortium name="The Broad Institute Genomics Platform"/>
            <consortium name="The Broad Institute Genome Sequencing Center for Infectious Disease"/>
            <person name="Wu L."/>
            <person name="Ma J."/>
        </authorList>
    </citation>
    <scope>NUCLEOTIDE SEQUENCE [LARGE SCALE GENOMIC DNA]</scope>
    <source>
        <strain evidence="4">CGMCC 4.1648</strain>
    </source>
</reference>
<comment type="caution">
    <text evidence="3">The sequence shown here is derived from an EMBL/GenBank/DDBJ whole genome shotgun (WGS) entry which is preliminary data.</text>
</comment>
<organism evidence="3 4">
    <name type="scientific">Streptomyces coeruleoprunus</name>
    <dbReference type="NCBI Taxonomy" id="285563"/>
    <lineage>
        <taxon>Bacteria</taxon>
        <taxon>Bacillati</taxon>
        <taxon>Actinomycetota</taxon>
        <taxon>Actinomycetes</taxon>
        <taxon>Kitasatosporales</taxon>
        <taxon>Streptomycetaceae</taxon>
        <taxon>Streptomyces</taxon>
    </lineage>
</organism>
<keyword evidence="2" id="KW-0812">Transmembrane</keyword>
<dbReference type="EMBL" id="JBHSJD010000026">
    <property type="protein sequence ID" value="MFC5026660.1"/>
    <property type="molecule type" value="Genomic_DNA"/>
</dbReference>